<proteinExistence type="inferred from homology"/>
<dbReference type="EMBL" id="CP016094">
    <property type="protein sequence ID" value="AOS43578.1"/>
    <property type="molecule type" value="Genomic_DNA"/>
</dbReference>
<dbReference type="Proteomes" id="UP000095228">
    <property type="component" value="Chromosome"/>
</dbReference>
<dbReference type="PANTHER" id="PTHR36842">
    <property type="entry name" value="PROTEIN TOLB HOMOLOG"/>
    <property type="match status" value="1"/>
</dbReference>
<dbReference type="InterPro" id="IPR011042">
    <property type="entry name" value="6-blade_b-propeller_TolB-like"/>
</dbReference>
<dbReference type="PANTHER" id="PTHR36842:SF1">
    <property type="entry name" value="PROTEIN TOLB"/>
    <property type="match status" value="1"/>
</dbReference>
<comment type="similarity">
    <text evidence="1">Belongs to the TolB family.</text>
</comment>
<evidence type="ECO:0000313" key="3">
    <source>
        <dbReference type="EMBL" id="AOS43578.1"/>
    </source>
</evidence>
<evidence type="ECO:0000256" key="1">
    <source>
        <dbReference type="ARBA" id="ARBA00009820"/>
    </source>
</evidence>
<dbReference type="Pfam" id="PF07676">
    <property type="entry name" value="PD40"/>
    <property type="match status" value="4"/>
</dbReference>
<feature type="chain" id="PRO_5009105085" evidence="2">
    <location>
        <begin position="25"/>
        <end position="515"/>
    </location>
</feature>
<dbReference type="Gene3D" id="2.120.10.30">
    <property type="entry name" value="TolB, C-terminal domain"/>
    <property type="match status" value="1"/>
</dbReference>
<dbReference type="PATRIC" id="fig|1838286.3.peg.634"/>
<dbReference type="OrthoDB" id="9812921at2"/>
<dbReference type="AlphaFoldDB" id="A0A1D8ARQ0"/>
<accession>A0A1D8ARQ0</accession>
<feature type="signal peptide" evidence="2">
    <location>
        <begin position="1"/>
        <end position="24"/>
    </location>
</feature>
<evidence type="ECO:0000256" key="2">
    <source>
        <dbReference type="SAM" id="SignalP"/>
    </source>
</evidence>
<dbReference type="InterPro" id="IPR011659">
    <property type="entry name" value="WD40"/>
</dbReference>
<name>A0A1D8ARQ0_9BACT</name>
<dbReference type="RefSeq" id="WP_069960913.1">
    <property type="nucleotide sequence ID" value="NZ_CP016094.1"/>
</dbReference>
<keyword evidence="2" id="KW-0732">Signal</keyword>
<sequence length="515" mass="56341">MKLPRLTGLLAGLLVLGLNLSAGSPVGQFAESADVGAPAIAGATTYDPSIQHYRMSAAGINMWGTTDQHQFAWNKLKGDFIVRARLEWVGQGVDPHRKAGWIARKSLDADSAYVDACVHGGDGLTSLQYRRTAGAITEQVVLPLTGGDVVQLERRGDTWIFSSARYGEPFVSQTLTGLDLGEEALVGLFLCSHDAKVKEEIIFKDVRIIQPPKAGYQPYRDYIGAHLEILNVHTGKLEVVHSSPVQFEAPNWKPDGRTLIVNVSGPGADKGQLQTFDLVTKQIGPLDTGTIGRNNNDHVLTFDGKMLGVSIHTPADGGRSVIYKLPATGGAPVRVTPKSPSYFHGWSPDAKWLVYTGGRKETPDATSDKYDIYKIPAEGGEEIRLTNSTGLSDGPEFTPDGRWIYFNSTRTGLMQLWRMRPDGSGQEQVTNDEFNNWFPHISPDGKWIAFISYGQDVAPADHPYYKHCYLRLMPIEGGKPRVIAYVFGGQGTINVPSWSPDSTRVAFVSNTDNIK</sequence>
<protein>
    <submittedName>
        <fullName evidence="3">Translocation protein TolB</fullName>
    </submittedName>
</protein>
<dbReference type="KEGG" id="obg:Verru16b_00627"/>
<reference evidence="3 4" key="1">
    <citation type="submission" date="2016-06" db="EMBL/GenBank/DDBJ databases">
        <title>Three novel species with peptidoglycan cell walls form the new genus Lacunisphaera gen. nov. in the family Opitutaceae of the verrucomicrobial subdivision 4.</title>
        <authorList>
            <person name="Rast P."/>
            <person name="Gloeckner I."/>
            <person name="Jogler M."/>
            <person name="Boedeker C."/>
            <person name="Jeske O."/>
            <person name="Wiegand S."/>
            <person name="Reinhardt R."/>
            <person name="Schumann P."/>
            <person name="Rohde M."/>
            <person name="Spring S."/>
            <person name="Gloeckner F.O."/>
            <person name="Jogler C."/>
        </authorList>
    </citation>
    <scope>NUCLEOTIDE SEQUENCE [LARGE SCALE GENOMIC DNA]</scope>
    <source>
        <strain evidence="3 4">IG16b</strain>
    </source>
</reference>
<dbReference type="STRING" id="1838286.Verru16b_00627"/>
<evidence type="ECO:0000313" key="4">
    <source>
        <dbReference type="Proteomes" id="UP000095228"/>
    </source>
</evidence>
<gene>
    <name evidence="3" type="ORF">Verru16b_00627</name>
</gene>
<organism evidence="3 4">
    <name type="scientific">Lacunisphaera limnophila</name>
    <dbReference type="NCBI Taxonomy" id="1838286"/>
    <lineage>
        <taxon>Bacteria</taxon>
        <taxon>Pseudomonadati</taxon>
        <taxon>Verrucomicrobiota</taxon>
        <taxon>Opitutia</taxon>
        <taxon>Opitutales</taxon>
        <taxon>Opitutaceae</taxon>
        <taxon>Lacunisphaera</taxon>
    </lineage>
</organism>
<keyword evidence="4" id="KW-1185">Reference proteome</keyword>
<dbReference type="SUPFAM" id="SSF69304">
    <property type="entry name" value="Tricorn protease N-terminal domain"/>
    <property type="match status" value="1"/>
</dbReference>